<reference evidence="2" key="1">
    <citation type="journal article" date="2020" name="bioRxiv">
        <title>Chromosome-level reference genome of the European wasp spider Argiope bruennichi: a resource for studies on range expansion and evolutionary adaptation.</title>
        <authorList>
            <person name="Sheffer M.M."/>
            <person name="Hoppe A."/>
            <person name="Krehenwinkel H."/>
            <person name="Uhl G."/>
            <person name="Kuss A.W."/>
            <person name="Jensen L."/>
            <person name="Jensen C."/>
            <person name="Gillespie R.G."/>
            <person name="Hoff K.J."/>
            <person name="Prost S."/>
        </authorList>
    </citation>
    <scope>NUCLEOTIDE SEQUENCE</scope>
</reference>
<evidence type="ECO:0000313" key="2">
    <source>
        <dbReference type="EMBL" id="KAF8783268.1"/>
    </source>
</evidence>
<evidence type="ECO:0000313" key="3">
    <source>
        <dbReference type="Proteomes" id="UP000807504"/>
    </source>
</evidence>
<feature type="region of interest" description="Disordered" evidence="1">
    <location>
        <begin position="189"/>
        <end position="224"/>
    </location>
</feature>
<feature type="region of interest" description="Disordered" evidence="1">
    <location>
        <begin position="133"/>
        <end position="156"/>
    </location>
</feature>
<proteinExistence type="predicted"/>
<reference evidence="2" key="2">
    <citation type="submission" date="2020-06" db="EMBL/GenBank/DDBJ databases">
        <authorList>
            <person name="Sheffer M."/>
        </authorList>
    </citation>
    <scope>NUCLEOTIDE SEQUENCE</scope>
</reference>
<sequence length="352" mass="39722">MPLTPNPRTRAPTNDEHNPSRNIKRHKLRAGVGGPCSHQYNSIKCSKKQKPSPPPFNPAGTGMPRRDRHGGGKEEFQPVAQTIRRTCHSADRQLGWSANVRVVHAGQYFWKTVCCKDAFVKALPGKFWKKGQYPEKEGDRISKGLPNREPPHRSPLPAVSEKFGFQLFHINFLKTNLICQYHYPGLNDPKTGDDEVQPSPPTARPPTAQAGQPRPRPVRAPRRRVKPWPLVPTVSYVGPPDNGTVAKLRIQVRLRRLAAKDRLDNLFERIRDANPEVRVTRALFDRRIKDLVGEQSRAELGINLDAIPAADSSEEYLVLCQYALARDVALCAKRRQITDRDIEVAIKHLRVA</sequence>
<dbReference type="AlphaFoldDB" id="A0A8T0F2X1"/>
<organism evidence="2 3">
    <name type="scientific">Argiope bruennichi</name>
    <name type="common">Wasp spider</name>
    <name type="synonym">Aranea bruennichi</name>
    <dbReference type="NCBI Taxonomy" id="94029"/>
    <lineage>
        <taxon>Eukaryota</taxon>
        <taxon>Metazoa</taxon>
        <taxon>Ecdysozoa</taxon>
        <taxon>Arthropoda</taxon>
        <taxon>Chelicerata</taxon>
        <taxon>Arachnida</taxon>
        <taxon>Araneae</taxon>
        <taxon>Araneomorphae</taxon>
        <taxon>Entelegynae</taxon>
        <taxon>Araneoidea</taxon>
        <taxon>Araneidae</taxon>
        <taxon>Argiope</taxon>
    </lineage>
</organism>
<feature type="compositionally biased region" description="Basic and acidic residues" evidence="1">
    <location>
        <begin position="133"/>
        <end position="142"/>
    </location>
</feature>
<evidence type="ECO:0000256" key="1">
    <source>
        <dbReference type="SAM" id="MobiDB-lite"/>
    </source>
</evidence>
<comment type="caution">
    <text evidence="2">The sequence shown here is derived from an EMBL/GenBank/DDBJ whole genome shotgun (WGS) entry which is preliminary data.</text>
</comment>
<name>A0A8T0F2X1_ARGBR</name>
<accession>A0A8T0F2X1</accession>
<keyword evidence="3" id="KW-1185">Reference proteome</keyword>
<dbReference type="Proteomes" id="UP000807504">
    <property type="component" value="Unassembled WGS sequence"/>
</dbReference>
<feature type="region of interest" description="Disordered" evidence="1">
    <location>
        <begin position="1"/>
        <end position="73"/>
    </location>
</feature>
<protein>
    <submittedName>
        <fullName evidence="2">Uncharacterized protein</fullName>
    </submittedName>
</protein>
<gene>
    <name evidence="2" type="ORF">HNY73_013453</name>
</gene>
<dbReference type="EMBL" id="JABXBU010001863">
    <property type="protein sequence ID" value="KAF8783268.1"/>
    <property type="molecule type" value="Genomic_DNA"/>
</dbReference>